<protein>
    <submittedName>
        <fullName evidence="1">Uncharacterized protein</fullName>
    </submittedName>
</protein>
<comment type="caution">
    <text evidence="1">The sequence shown here is derived from an EMBL/GenBank/DDBJ whole genome shotgun (WGS) entry which is preliminary data.</text>
</comment>
<accession>A0A0F9BTR9</accession>
<sequence length="86" mass="10277">MREITETRYMITPKRYLLFLIKILSKWTTPIETKHFIITDNKVIEFAEVHTPVRTVDTMDVYPDKYTSLKATGHKHYGYDSYYPQS</sequence>
<dbReference type="AlphaFoldDB" id="A0A0F9BTR9"/>
<dbReference type="EMBL" id="LAZR01036267">
    <property type="protein sequence ID" value="KKL25300.1"/>
    <property type="molecule type" value="Genomic_DNA"/>
</dbReference>
<proteinExistence type="predicted"/>
<organism evidence="1">
    <name type="scientific">marine sediment metagenome</name>
    <dbReference type="NCBI Taxonomy" id="412755"/>
    <lineage>
        <taxon>unclassified sequences</taxon>
        <taxon>metagenomes</taxon>
        <taxon>ecological metagenomes</taxon>
    </lineage>
</organism>
<reference evidence="1" key="1">
    <citation type="journal article" date="2015" name="Nature">
        <title>Complex archaea that bridge the gap between prokaryotes and eukaryotes.</title>
        <authorList>
            <person name="Spang A."/>
            <person name="Saw J.H."/>
            <person name="Jorgensen S.L."/>
            <person name="Zaremba-Niedzwiedzka K."/>
            <person name="Martijn J."/>
            <person name="Lind A.E."/>
            <person name="van Eijk R."/>
            <person name="Schleper C."/>
            <person name="Guy L."/>
            <person name="Ettema T.J."/>
        </authorList>
    </citation>
    <scope>NUCLEOTIDE SEQUENCE</scope>
</reference>
<name>A0A0F9BTR9_9ZZZZ</name>
<gene>
    <name evidence="1" type="ORF">LCGC14_2406710</name>
</gene>
<evidence type="ECO:0000313" key="1">
    <source>
        <dbReference type="EMBL" id="KKL25300.1"/>
    </source>
</evidence>